<dbReference type="InterPro" id="IPR008949">
    <property type="entry name" value="Isoprenoid_synthase_dom_sf"/>
</dbReference>
<dbReference type="SUPFAM" id="SSF48576">
    <property type="entry name" value="Terpenoid synthases"/>
    <property type="match status" value="1"/>
</dbReference>
<dbReference type="PANTHER" id="PTHR31480">
    <property type="entry name" value="BIFUNCTIONAL LYCOPENE CYCLASE/PHYTOENE SYNTHASE"/>
    <property type="match status" value="1"/>
</dbReference>
<proteinExistence type="predicted"/>
<dbReference type="Pfam" id="PF00494">
    <property type="entry name" value="SQS_PSY"/>
    <property type="match status" value="1"/>
</dbReference>
<sequence>MLLPLLSRYPEKIQEPAKKLGEAMQITNILHDIGEDYRMGRIYLPMEDMLRFDVCPYDLGKTEPTEAVVELWEFLAQEAERLYDELFEMLPLLETKAQKPLYLAATVYREILMEIRHKQYQMLTKRQSVSRFRKLELFQQATKQVARLIAGEANV</sequence>
<evidence type="ECO:0000313" key="2">
    <source>
        <dbReference type="Proteomes" id="UP001597427"/>
    </source>
</evidence>
<comment type="caution">
    <text evidence="1">The sequence shown here is derived from an EMBL/GenBank/DDBJ whole genome shotgun (WGS) entry which is preliminary data.</text>
</comment>
<name>A0ABW5TKM9_9ENTE</name>
<organism evidence="1 2">
    <name type="scientific">Enterococcus camelliae</name>
    <dbReference type="NCBI Taxonomy" id="453959"/>
    <lineage>
        <taxon>Bacteria</taxon>
        <taxon>Bacillati</taxon>
        <taxon>Bacillota</taxon>
        <taxon>Bacilli</taxon>
        <taxon>Lactobacillales</taxon>
        <taxon>Enterococcaceae</taxon>
        <taxon>Enterococcus</taxon>
    </lineage>
</organism>
<gene>
    <name evidence="1" type="ORF">ACFSR0_09545</name>
</gene>
<protein>
    <submittedName>
        <fullName evidence="1">Phytoene/squalene synthase family protein</fullName>
    </submittedName>
</protein>
<keyword evidence="2" id="KW-1185">Reference proteome</keyword>
<dbReference type="Proteomes" id="UP001597427">
    <property type="component" value="Unassembled WGS sequence"/>
</dbReference>
<accession>A0ABW5TKM9</accession>
<dbReference type="InterPro" id="IPR002060">
    <property type="entry name" value="Squ/phyt_synthse"/>
</dbReference>
<dbReference type="Gene3D" id="1.10.600.10">
    <property type="entry name" value="Farnesyl Diphosphate Synthase"/>
    <property type="match status" value="1"/>
</dbReference>
<dbReference type="EMBL" id="JBHUMO010000056">
    <property type="protein sequence ID" value="MFD2729661.1"/>
    <property type="molecule type" value="Genomic_DNA"/>
</dbReference>
<evidence type="ECO:0000313" key="1">
    <source>
        <dbReference type="EMBL" id="MFD2729661.1"/>
    </source>
</evidence>
<reference evidence="2" key="1">
    <citation type="journal article" date="2019" name="Int. J. Syst. Evol. Microbiol.">
        <title>The Global Catalogue of Microorganisms (GCM) 10K type strain sequencing project: providing services to taxonomists for standard genome sequencing and annotation.</title>
        <authorList>
            <consortium name="The Broad Institute Genomics Platform"/>
            <consortium name="The Broad Institute Genome Sequencing Center for Infectious Disease"/>
            <person name="Wu L."/>
            <person name="Ma J."/>
        </authorList>
    </citation>
    <scope>NUCLEOTIDE SEQUENCE [LARGE SCALE GENOMIC DNA]</scope>
    <source>
        <strain evidence="2">TISTR 932</strain>
    </source>
</reference>
<dbReference type="RefSeq" id="WP_379982232.1">
    <property type="nucleotide sequence ID" value="NZ_JBHUMO010000056.1"/>
</dbReference>